<gene>
    <name evidence="2" type="ORF">NKR23_g2781</name>
</gene>
<feature type="compositionally biased region" description="Basic and acidic residues" evidence="1">
    <location>
        <begin position="170"/>
        <end position="180"/>
    </location>
</feature>
<feature type="region of interest" description="Disordered" evidence="1">
    <location>
        <begin position="1"/>
        <end position="116"/>
    </location>
</feature>
<dbReference type="AlphaFoldDB" id="A0AA38VXT6"/>
<accession>A0AA38VXT6</accession>
<reference evidence="2" key="1">
    <citation type="submission" date="2022-07" db="EMBL/GenBank/DDBJ databases">
        <title>Fungi with potential for degradation of polypropylene.</title>
        <authorList>
            <person name="Gostincar C."/>
        </authorList>
    </citation>
    <scope>NUCLEOTIDE SEQUENCE</scope>
    <source>
        <strain evidence="2">EXF-13308</strain>
    </source>
</reference>
<proteinExistence type="predicted"/>
<feature type="compositionally biased region" description="Low complexity" evidence="1">
    <location>
        <begin position="1"/>
        <end position="11"/>
    </location>
</feature>
<feature type="compositionally biased region" description="Acidic residues" evidence="1">
    <location>
        <begin position="261"/>
        <end position="278"/>
    </location>
</feature>
<dbReference type="EMBL" id="JANBVO010000005">
    <property type="protein sequence ID" value="KAJ9151968.1"/>
    <property type="molecule type" value="Genomic_DNA"/>
</dbReference>
<feature type="region of interest" description="Disordered" evidence="1">
    <location>
        <begin position="241"/>
        <end position="279"/>
    </location>
</feature>
<name>A0AA38VXT6_9PEZI</name>
<dbReference type="Proteomes" id="UP001174694">
    <property type="component" value="Unassembled WGS sequence"/>
</dbReference>
<comment type="caution">
    <text evidence="2">The sequence shown here is derived from an EMBL/GenBank/DDBJ whole genome shotgun (WGS) entry which is preliminary data.</text>
</comment>
<feature type="compositionally biased region" description="Low complexity" evidence="1">
    <location>
        <begin position="244"/>
        <end position="260"/>
    </location>
</feature>
<feature type="region of interest" description="Disordered" evidence="1">
    <location>
        <begin position="141"/>
        <end position="195"/>
    </location>
</feature>
<protein>
    <submittedName>
        <fullName evidence="2">Uncharacterized protein</fullName>
    </submittedName>
</protein>
<sequence length="303" mass="32183">MYPLCPSTSPSDSDEDERHLTAPDQLSVWTTPYRSQPPMHPSRSPPPSFPPAHPSCSDEDLVIIERGTYDARHPSQTSRTSSTPSPRAASPQEKNRDIDAPSGSVEGEQRPSGRAARRGRWWLDLPLRHPIVGLAQAARLASRSGGGGGPGTPPLYRTQFLPSPPLSPFQDDRTSDDHHPGAAPPPTRRSARGAVGTAVPVDSGVPTGEVIGMESAAAHAEGAPGGAEPWGECACGACGDEELPQSPSSSSSEFSLLGPISDDEDELVDEEDDDDEVKDQELIIIPVFGGRLIITPESRRATE</sequence>
<organism evidence="2 3">
    <name type="scientific">Pleurostoma richardsiae</name>
    <dbReference type="NCBI Taxonomy" id="41990"/>
    <lineage>
        <taxon>Eukaryota</taxon>
        <taxon>Fungi</taxon>
        <taxon>Dikarya</taxon>
        <taxon>Ascomycota</taxon>
        <taxon>Pezizomycotina</taxon>
        <taxon>Sordariomycetes</taxon>
        <taxon>Sordariomycetidae</taxon>
        <taxon>Calosphaeriales</taxon>
        <taxon>Pleurostomataceae</taxon>
        <taxon>Pleurostoma</taxon>
    </lineage>
</organism>
<evidence type="ECO:0000313" key="2">
    <source>
        <dbReference type="EMBL" id="KAJ9151968.1"/>
    </source>
</evidence>
<evidence type="ECO:0000256" key="1">
    <source>
        <dbReference type="SAM" id="MobiDB-lite"/>
    </source>
</evidence>
<feature type="compositionally biased region" description="Low complexity" evidence="1">
    <location>
        <begin position="74"/>
        <end position="92"/>
    </location>
</feature>
<feature type="compositionally biased region" description="Pro residues" evidence="1">
    <location>
        <begin position="38"/>
        <end position="53"/>
    </location>
</feature>
<evidence type="ECO:0000313" key="3">
    <source>
        <dbReference type="Proteomes" id="UP001174694"/>
    </source>
</evidence>
<keyword evidence="3" id="KW-1185">Reference proteome</keyword>